<organism evidence="1 2">
    <name type="scientific">Tolypocladium capitatum</name>
    <dbReference type="NCBI Taxonomy" id="45235"/>
    <lineage>
        <taxon>Eukaryota</taxon>
        <taxon>Fungi</taxon>
        <taxon>Dikarya</taxon>
        <taxon>Ascomycota</taxon>
        <taxon>Pezizomycotina</taxon>
        <taxon>Sordariomycetes</taxon>
        <taxon>Hypocreomycetidae</taxon>
        <taxon>Hypocreales</taxon>
        <taxon>Ophiocordycipitaceae</taxon>
        <taxon>Tolypocladium</taxon>
    </lineage>
</organism>
<comment type="caution">
    <text evidence="1">The sequence shown here is derived from an EMBL/GenBank/DDBJ whole genome shotgun (WGS) entry which is preliminary data.</text>
</comment>
<sequence>MIAAPDDISCQVRHLMYLRCMPLWRARDTPHRAFYRLYEAFCAADGHTIAYETEYFWRRSSPSRATASIPDPECEDPEQYAVLASLAEVLVRSLTWRLELGLRRNDTPFVNIYKNRSSTDSRRGLPVVDGQGACIRGETALIALFTGAILAARRGAH</sequence>
<name>A0A2K3QD93_9HYPO</name>
<accession>A0A2K3QD93</accession>
<evidence type="ECO:0000313" key="1">
    <source>
        <dbReference type="EMBL" id="PNY25515.1"/>
    </source>
</evidence>
<proteinExistence type="predicted"/>
<dbReference type="Proteomes" id="UP000236621">
    <property type="component" value="Unassembled WGS sequence"/>
</dbReference>
<gene>
    <name evidence="1" type="ORF">TCAP_04542</name>
</gene>
<protein>
    <submittedName>
        <fullName evidence="1">Uncharacterized protein</fullName>
    </submittedName>
</protein>
<keyword evidence="2" id="KW-1185">Reference proteome</keyword>
<dbReference type="AlphaFoldDB" id="A0A2K3QD93"/>
<evidence type="ECO:0000313" key="2">
    <source>
        <dbReference type="Proteomes" id="UP000236621"/>
    </source>
</evidence>
<reference evidence="1 2" key="1">
    <citation type="submission" date="2017-08" db="EMBL/GenBank/DDBJ databases">
        <title>Harnessing the power of phylogenomics to disentangle the directionality and signatures of interkingdom host jumping in the parasitic fungal genus Tolypocladium.</title>
        <authorList>
            <person name="Quandt C.A."/>
            <person name="Patterson W."/>
            <person name="Spatafora J.W."/>
        </authorList>
    </citation>
    <scope>NUCLEOTIDE SEQUENCE [LARGE SCALE GENOMIC DNA]</scope>
    <source>
        <strain evidence="1 2">CBS 113982</strain>
    </source>
</reference>
<dbReference type="EMBL" id="NRSZ01000729">
    <property type="protein sequence ID" value="PNY25515.1"/>
    <property type="molecule type" value="Genomic_DNA"/>
</dbReference>
<dbReference type="OrthoDB" id="4910952at2759"/>